<keyword evidence="3" id="KW-1185">Reference proteome</keyword>
<evidence type="ECO:0000313" key="2">
    <source>
        <dbReference type="EMBL" id="GIN60437.1"/>
    </source>
</evidence>
<comment type="caution">
    <text evidence="2">The sequence shown here is derived from an EMBL/GenBank/DDBJ whole genome shotgun (WGS) entry which is preliminary data.</text>
</comment>
<protein>
    <submittedName>
        <fullName evidence="2">tRNA (Adenine(22)-N(1))-methyltransferase</fullName>
    </submittedName>
</protein>
<organism evidence="2 3">
    <name type="scientific">Robertmurraya siralis</name>
    <dbReference type="NCBI Taxonomy" id="77777"/>
    <lineage>
        <taxon>Bacteria</taxon>
        <taxon>Bacillati</taxon>
        <taxon>Bacillota</taxon>
        <taxon>Bacilli</taxon>
        <taxon>Bacillales</taxon>
        <taxon>Bacillaceae</taxon>
        <taxon>Robertmurraya</taxon>
    </lineage>
</organism>
<dbReference type="SUPFAM" id="SSF53335">
    <property type="entry name" value="S-adenosyl-L-methionine-dependent methyltransferases"/>
    <property type="match status" value="1"/>
</dbReference>
<dbReference type="PANTHER" id="PTHR38451:SF1">
    <property type="entry name" value="TRNA (ADENINE(22)-N(1))-METHYLTRANSFERASE"/>
    <property type="match status" value="1"/>
</dbReference>
<dbReference type="EMBL" id="BORC01000001">
    <property type="protein sequence ID" value="GIN60437.1"/>
    <property type="molecule type" value="Genomic_DNA"/>
</dbReference>
<feature type="coiled-coil region" evidence="1">
    <location>
        <begin position="191"/>
        <end position="225"/>
    </location>
</feature>
<dbReference type="RefSeq" id="WP_212933161.1">
    <property type="nucleotide sequence ID" value="NZ_BORC01000001.1"/>
</dbReference>
<dbReference type="Gene3D" id="1.10.287.1890">
    <property type="match status" value="1"/>
</dbReference>
<proteinExistence type="predicted"/>
<dbReference type="PANTHER" id="PTHR38451">
    <property type="entry name" value="TRNA (ADENINE(22)-N(1))-METHYLTRANSFERASE"/>
    <property type="match status" value="1"/>
</dbReference>
<sequence>MNIDKLSQRLQTVAEYIPEGSRIADIGSDHAYLPCHVVKKGKVSYAIAGEVVEGPFQSAKKQVEAEGLSDRIDVRKGNGLEVISNDEVDCITIAGMGGALIASILDSGEAKLTNVKRLILQPNLSAKSIRLWLLEHGWQLVAEEILEEDGKIYEILVAEKGEPNKPYHNMNIAASLLMGPFLIEQKKVPFVKKWRSEVANWKRILGRLEEAAENEDNQKKRMELSNKILLVEEVLD</sequence>
<reference evidence="2" key="1">
    <citation type="submission" date="2021-03" db="EMBL/GenBank/DDBJ databases">
        <title>Antimicrobial resistance genes in bacteria isolated from Japanese honey, and their potential for conferring macrolide and lincosamide resistance in the American foulbrood pathogen Paenibacillus larvae.</title>
        <authorList>
            <person name="Okamoto M."/>
            <person name="Kumagai M."/>
            <person name="Kanamori H."/>
            <person name="Takamatsu D."/>
        </authorList>
    </citation>
    <scope>NUCLEOTIDE SEQUENCE</scope>
    <source>
        <strain evidence="2">J27TS8</strain>
    </source>
</reference>
<dbReference type="InterPro" id="IPR006901">
    <property type="entry name" value="TrmK"/>
</dbReference>
<keyword evidence="1" id="KW-0175">Coiled coil</keyword>
<evidence type="ECO:0000313" key="3">
    <source>
        <dbReference type="Proteomes" id="UP000682111"/>
    </source>
</evidence>
<dbReference type="Proteomes" id="UP000682111">
    <property type="component" value="Unassembled WGS sequence"/>
</dbReference>
<dbReference type="FunFam" id="3.40.50.150:FF:000136">
    <property type="entry name" value="tRNA (Adenine(22)-N(1))-methyltransferase TrmK"/>
    <property type="match status" value="1"/>
</dbReference>
<accession>A0A919WEU1</accession>
<dbReference type="Gene3D" id="3.40.50.150">
    <property type="entry name" value="Vaccinia Virus protein VP39"/>
    <property type="match status" value="1"/>
</dbReference>
<dbReference type="GO" id="GO:0160105">
    <property type="term" value="F:tRNA (adenine(22)-N1)-methyltransferase activity"/>
    <property type="evidence" value="ECO:0007669"/>
    <property type="project" value="InterPro"/>
</dbReference>
<dbReference type="AlphaFoldDB" id="A0A919WEU1"/>
<name>A0A919WEU1_9BACI</name>
<dbReference type="Pfam" id="PF04816">
    <property type="entry name" value="TrmK"/>
    <property type="match status" value="1"/>
</dbReference>
<gene>
    <name evidence="2" type="primary">trmK</name>
    <name evidence="2" type="ORF">J27TS8_04300</name>
</gene>
<evidence type="ECO:0000256" key="1">
    <source>
        <dbReference type="SAM" id="Coils"/>
    </source>
</evidence>
<dbReference type="PIRSF" id="PIRSF018637">
    <property type="entry name" value="TrmK"/>
    <property type="match status" value="1"/>
</dbReference>
<dbReference type="InterPro" id="IPR029063">
    <property type="entry name" value="SAM-dependent_MTases_sf"/>
</dbReference>